<dbReference type="STRING" id="477641.MODMU_2719"/>
<feature type="region of interest" description="Disordered" evidence="1">
    <location>
        <begin position="99"/>
        <end position="120"/>
    </location>
</feature>
<evidence type="ECO:0000313" key="3">
    <source>
        <dbReference type="Proteomes" id="UP000006461"/>
    </source>
</evidence>
<accession>I4EXN5</accession>
<name>I4EXN5_MODI5</name>
<dbReference type="AlphaFoldDB" id="I4EXN5"/>
<reference evidence="2 3" key="1">
    <citation type="journal article" date="2012" name="J. Bacteriol.">
        <title>Genome Sequence of Radiation-Resistant Modestobacter marinus Strain BC501, a Representative Actinobacterium That Thrives on Calcareous Stone Surfaces.</title>
        <authorList>
            <person name="Normand P."/>
            <person name="Gury J."/>
            <person name="Pujic P."/>
            <person name="Chouaia B."/>
            <person name="Crotti E."/>
            <person name="Brusetti L."/>
            <person name="Daffonchio D."/>
            <person name="Vacherie B."/>
            <person name="Barbe V."/>
            <person name="Medigue C."/>
            <person name="Calteau A."/>
            <person name="Ghodhbane-Gtari F."/>
            <person name="Essoussi I."/>
            <person name="Nouioui I."/>
            <person name="Abbassi-Ghozzi I."/>
            <person name="Gtari M."/>
        </authorList>
    </citation>
    <scope>NUCLEOTIDE SEQUENCE [LARGE SCALE GENOMIC DNA]</scope>
    <source>
        <strain evidence="3">BC 501</strain>
    </source>
</reference>
<dbReference type="HOGENOM" id="CLU_2047037_0_0_11"/>
<evidence type="ECO:0000313" key="2">
    <source>
        <dbReference type="EMBL" id="CCH88148.1"/>
    </source>
</evidence>
<dbReference type="Proteomes" id="UP000006461">
    <property type="component" value="Chromosome"/>
</dbReference>
<keyword evidence="3" id="KW-1185">Reference proteome</keyword>
<gene>
    <name evidence="2" type="ordered locus">MODMU_2719</name>
</gene>
<evidence type="ECO:0000256" key="1">
    <source>
        <dbReference type="SAM" id="MobiDB-lite"/>
    </source>
</evidence>
<organism evidence="2 3">
    <name type="scientific">Modestobacter italicus (strain DSM 44449 / CECT 9708 / BC 501)</name>
    <dbReference type="NCBI Taxonomy" id="2732864"/>
    <lineage>
        <taxon>Bacteria</taxon>
        <taxon>Bacillati</taxon>
        <taxon>Actinomycetota</taxon>
        <taxon>Actinomycetes</taxon>
        <taxon>Geodermatophilales</taxon>
        <taxon>Geodermatophilaceae</taxon>
        <taxon>Modestobacter</taxon>
    </lineage>
</organism>
<proteinExistence type="predicted"/>
<sequence length="120" mass="12534">MGRWELGAPGRPCRPGAVLPSAARPAARPQQEPMSTGHAATWAQRVPPTPTAARDTWTWAIARPAELTAARTDLRRSLPAGASPDDVDRLLLASRSSPRTVCGTAAPRSGSRCTGARTGG</sequence>
<feature type="region of interest" description="Disordered" evidence="1">
    <location>
        <begin position="1"/>
        <end position="53"/>
    </location>
</feature>
<dbReference type="EMBL" id="FO203431">
    <property type="protein sequence ID" value="CCH88148.1"/>
    <property type="molecule type" value="Genomic_DNA"/>
</dbReference>
<protein>
    <submittedName>
        <fullName evidence="2">Uncharacterized protein</fullName>
    </submittedName>
</protein>
<dbReference type="KEGG" id="mmar:MODMU_2719"/>
<feature type="region of interest" description="Disordered" evidence="1">
    <location>
        <begin position="73"/>
        <end position="92"/>
    </location>
</feature>
<feature type="compositionally biased region" description="Low complexity" evidence="1">
    <location>
        <begin position="22"/>
        <end position="31"/>
    </location>
</feature>